<evidence type="ECO:0000313" key="4">
    <source>
        <dbReference type="Proteomes" id="UP001596011"/>
    </source>
</evidence>
<evidence type="ECO:0000313" key="3">
    <source>
        <dbReference type="EMBL" id="MFC4630011.1"/>
    </source>
</evidence>
<dbReference type="InterPro" id="IPR036291">
    <property type="entry name" value="NAD(P)-bd_dom_sf"/>
</dbReference>
<dbReference type="PRINTS" id="PR00081">
    <property type="entry name" value="GDHRDH"/>
</dbReference>
<keyword evidence="2" id="KW-0560">Oxidoreductase</keyword>
<dbReference type="PANTHER" id="PTHR24320">
    <property type="entry name" value="RETINOL DEHYDROGENASE"/>
    <property type="match status" value="1"/>
</dbReference>
<comment type="similarity">
    <text evidence="1">Belongs to the short-chain dehydrogenases/reductases (SDR) family.</text>
</comment>
<sequence>MSRTPIDITIPDLTGKRAVVTGASDGMGLVMARRLAAAGAEVIIPVRNPLKGEAAVATIKRAVPGANVSLRSLELSSLASVAALGDTLRAEGDPIHLLINNAGVMTPPDHQTTTDGFELQLGTNHLGHFALVAHLMPLLRAGGARVTSQVSVAARSGAINWDDLNWERGYDGMRAYRQSKIAFGLFGLELERRSKAHGWGITSNLSHPGVAPTNLLAARPELGRAQETGGRRMISWLSARGILAGTVETAALPALMAATDPQAKPGVLYSPSGFGNTSGAPAEQRMYSPLLGVDEAARVWAVSEQLTRTAIPA</sequence>
<protein>
    <submittedName>
        <fullName evidence="3">SDR family oxidoreductase</fullName>
    </submittedName>
</protein>
<gene>
    <name evidence="3" type="ORF">ACFO6V_17305</name>
</gene>
<proteinExistence type="inferred from homology"/>
<dbReference type="EMBL" id="JBHSFI010000005">
    <property type="protein sequence ID" value="MFC4630011.1"/>
    <property type="molecule type" value="Genomic_DNA"/>
</dbReference>
<evidence type="ECO:0000256" key="2">
    <source>
        <dbReference type="ARBA" id="ARBA00023002"/>
    </source>
</evidence>
<reference evidence="4" key="1">
    <citation type="journal article" date="2019" name="Int. J. Syst. Evol. Microbiol.">
        <title>The Global Catalogue of Microorganisms (GCM) 10K type strain sequencing project: providing services to taxonomists for standard genome sequencing and annotation.</title>
        <authorList>
            <consortium name="The Broad Institute Genomics Platform"/>
            <consortium name="The Broad Institute Genome Sequencing Center for Infectious Disease"/>
            <person name="Wu L."/>
            <person name="Ma J."/>
        </authorList>
    </citation>
    <scope>NUCLEOTIDE SEQUENCE [LARGE SCALE GENOMIC DNA]</scope>
    <source>
        <strain evidence="4">CCUG 42722</strain>
    </source>
</reference>
<dbReference type="PANTHER" id="PTHR24320:SF148">
    <property type="entry name" value="NAD(P)-BINDING ROSSMANN-FOLD SUPERFAMILY PROTEIN"/>
    <property type="match status" value="1"/>
</dbReference>
<keyword evidence="4" id="KW-1185">Reference proteome</keyword>
<organism evidence="3 4">
    <name type="scientific">Promicromonospora alba</name>
    <dbReference type="NCBI Taxonomy" id="1616110"/>
    <lineage>
        <taxon>Bacteria</taxon>
        <taxon>Bacillati</taxon>
        <taxon>Actinomycetota</taxon>
        <taxon>Actinomycetes</taxon>
        <taxon>Micrococcales</taxon>
        <taxon>Promicromonosporaceae</taxon>
        <taxon>Promicromonospora</taxon>
    </lineage>
</organism>
<dbReference type="Proteomes" id="UP001596011">
    <property type="component" value="Unassembled WGS sequence"/>
</dbReference>
<name>A0ABV9HID5_9MICO</name>
<dbReference type="SUPFAM" id="SSF51735">
    <property type="entry name" value="NAD(P)-binding Rossmann-fold domains"/>
    <property type="match status" value="1"/>
</dbReference>
<comment type="caution">
    <text evidence="3">The sequence shown here is derived from an EMBL/GenBank/DDBJ whole genome shotgun (WGS) entry which is preliminary data.</text>
</comment>
<dbReference type="Gene3D" id="3.40.50.720">
    <property type="entry name" value="NAD(P)-binding Rossmann-like Domain"/>
    <property type="match status" value="1"/>
</dbReference>
<dbReference type="RefSeq" id="WP_377137313.1">
    <property type="nucleotide sequence ID" value="NZ_JBHSFI010000005.1"/>
</dbReference>
<evidence type="ECO:0000256" key="1">
    <source>
        <dbReference type="ARBA" id="ARBA00006484"/>
    </source>
</evidence>
<dbReference type="NCBIfam" id="NF004513">
    <property type="entry name" value="PRK05854.1"/>
    <property type="match status" value="1"/>
</dbReference>
<accession>A0ABV9HID5</accession>
<dbReference type="Pfam" id="PF00106">
    <property type="entry name" value="adh_short"/>
    <property type="match status" value="1"/>
</dbReference>
<dbReference type="InterPro" id="IPR002347">
    <property type="entry name" value="SDR_fam"/>
</dbReference>